<dbReference type="CDD" id="cd01750">
    <property type="entry name" value="GATase1_CobQ"/>
    <property type="match status" value="1"/>
</dbReference>
<dbReference type="InterPro" id="IPR047045">
    <property type="entry name" value="CobQ_N"/>
</dbReference>
<dbReference type="NCBIfam" id="TIGR00313">
    <property type="entry name" value="cobQ"/>
    <property type="match status" value="1"/>
</dbReference>
<dbReference type="InterPro" id="IPR033949">
    <property type="entry name" value="CobQ_GATase1"/>
</dbReference>
<dbReference type="AlphaFoldDB" id="A0AA90NNP1"/>
<gene>
    <name evidence="4" type="primary">cobQ</name>
    <name evidence="7" type="ORF">Q7X28_07830</name>
</gene>
<feature type="active site" evidence="4">
    <location>
        <position position="435"/>
    </location>
</feature>
<feature type="domain" description="CobQ/CobB/MinD/ParA nucleotide binding" evidence="5">
    <location>
        <begin position="8"/>
        <end position="236"/>
    </location>
</feature>
<feature type="active site" description="Nucleophile" evidence="4">
    <location>
        <position position="342"/>
    </location>
</feature>
<sequence>MDLHGALLIAGATSDAGKSTVTAGLCRLLARNGVRVAPFKAQNMSNNSVATVEPDGTSGEIGRAQATQALACGLAPSVRYNPVLLKPGSDRRSQLVLHGRAVGDVGAKDYVTRRRWLLDEVTATLTALREDFDVVLCEGAGSPAEINLRATDIANMGLAQAADLPVLVVGDIDRGGVLAHLAGTVAVLSPADQARVYGFLINRFRGDPSILEPGLDQLAEITKRPTLGVLPHLPDLWLDAEDSLAALGTDLVGPGSRRADALQVAAIALPRVSNTTDVEALACEPAVTVRWTTRPADVAAADLVVLPGTKATVSDLAWLGERGLAAALAARAAAGRPVVGICGGYQMLGRSITDPTGVEAAPGSRVEGLGLLDLDIEFGARKCVRTVAGTGLGVPATGYEIHHGAVVRTGEAPLLDGPDGPEGALHGAVLGTHWHGLFGADEFRRAYLRRTFPGTDFGPESSYDGARSAQLDRLADAIEEHCDVDAIVAPLQRSGVFSAILPPLRIVSD</sequence>
<evidence type="ECO:0000256" key="3">
    <source>
        <dbReference type="ARBA" id="ARBA00022962"/>
    </source>
</evidence>
<keyword evidence="3 4" id="KW-0315">Glutamine amidotransferase</keyword>
<comment type="similarity">
    <text evidence="4">Belongs to the CobB/CobQ family. CobQ subfamily.</text>
</comment>
<dbReference type="NCBIfam" id="NF001989">
    <property type="entry name" value="PRK00784.1"/>
    <property type="match status" value="1"/>
</dbReference>
<dbReference type="Gene3D" id="3.40.50.880">
    <property type="match status" value="1"/>
</dbReference>
<dbReference type="GO" id="GO:0015420">
    <property type="term" value="F:ABC-type vitamin B12 transporter activity"/>
    <property type="evidence" value="ECO:0007669"/>
    <property type="project" value="UniProtKB-UniRule"/>
</dbReference>
<comment type="function">
    <text evidence="4">Catalyzes amidations at positions B, D, E, and G on adenosylcobyrinic A,C-diamide. NH(2) groups are provided by glutamine, and one molecule of ATP is hydrogenolyzed for each amidation.</text>
</comment>
<dbReference type="PANTHER" id="PTHR21343">
    <property type="entry name" value="DETHIOBIOTIN SYNTHETASE"/>
    <property type="match status" value="1"/>
</dbReference>
<dbReference type="InterPro" id="IPR029062">
    <property type="entry name" value="Class_I_gatase-like"/>
</dbReference>
<dbReference type="CDD" id="cd05389">
    <property type="entry name" value="CobQ_N"/>
    <property type="match status" value="1"/>
</dbReference>
<reference evidence="7" key="1">
    <citation type="submission" date="2023-08" db="EMBL/GenBank/DDBJ databases">
        <title>The draft genome of Tsukamurella strandjordii strain 050030.</title>
        <authorList>
            <person name="Zhao F."/>
            <person name="Feng Y."/>
            <person name="Zong Z."/>
        </authorList>
    </citation>
    <scope>NUCLEOTIDE SEQUENCE</scope>
    <source>
        <strain evidence="7">050030</strain>
    </source>
</reference>
<dbReference type="Pfam" id="PF07685">
    <property type="entry name" value="GATase_3"/>
    <property type="match status" value="1"/>
</dbReference>
<evidence type="ECO:0000259" key="6">
    <source>
        <dbReference type="Pfam" id="PF07685"/>
    </source>
</evidence>
<dbReference type="PANTHER" id="PTHR21343:SF1">
    <property type="entry name" value="COBYRIC ACID SYNTHASE"/>
    <property type="match status" value="1"/>
</dbReference>
<name>A0AA90NNP1_9ACTN</name>
<organism evidence="7 8">
    <name type="scientific">Tsukamurella strandjordii</name>
    <dbReference type="NCBI Taxonomy" id="147577"/>
    <lineage>
        <taxon>Bacteria</taxon>
        <taxon>Bacillati</taxon>
        <taxon>Actinomycetota</taxon>
        <taxon>Actinomycetes</taxon>
        <taxon>Mycobacteriales</taxon>
        <taxon>Tsukamurellaceae</taxon>
        <taxon>Tsukamurella</taxon>
    </lineage>
</organism>
<keyword evidence="8" id="KW-1185">Reference proteome</keyword>
<evidence type="ECO:0000313" key="8">
    <source>
        <dbReference type="Proteomes" id="UP001178281"/>
    </source>
</evidence>
<comment type="pathway">
    <text evidence="1 4">Cofactor biosynthesis; adenosylcobalamin biosynthesis.</text>
</comment>
<dbReference type="Proteomes" id="UP001178281">
    <property type="component" value="Unassembled WGS sequence"/>
</dbReference>
<evidence type="ECO:0000256" key="4">
    <source>
        <dbReference type="HAMAP-Rule" id="MF_00028"/>
    </source>
</evidence>
<evidence type="ECO:0000313" key="7">
    <source>
        <dbReference type="EMBL" id="MDP0397834.1"/>
    </source>
</evidence>
<dbReference type="EMBL" id="JAUTIX010000002">
    <property type="protein sequence ID" value="MDP0397834.1"/>
    <property type="molecule type" value="Genomic_DNA"/>
</dbReference>
<feature type="domain" description="CobB/CobQ-like glutamine amidotransferase" evidence="6">
    <location>
        <begin position="263"/>
        <end position="442"/>
    </location>
</feature>
<dbReference type="InterPro" id="IPR027417">
    <property type="entry name" value="P-loop_NTPase"/>
</dbReference>
<evidence type="ECO:0000256" key="2">
    <source>
        <dbReference type="ARBA" id="ARBA00022573"/>
    </source>
</evidence>
<keyword evidence="2 4" id="KW-0169">Cobalamin biosynthesis</keyword>
<dbReference type="SUPFAM" id="SSF52540">
    <property type="entry name" value="P-loop containing nucleoside triphosphate hydrolases"/>
    <property type="match status" value="1"/>
</dbReference>
<dbReference type="PROSITE" id="PS51274">
    <property type="entry name" value="GATASE_COBBQ"/>
    <property type="match status" value="1"/>
</dbReference>
<comment type="caution">
    <text evidence="7">The sequence shown here is derived from an EMBL/GenBank/DDBJ whole genome shotgun (WGS) entry which is preliminary data.</text>
</comment>
<dbReference type="InterPro" id="IPR011698">
    <property type="entry name" value="GATase_3"/>
</dbReference>
<dbReference type="Pfam" id="PF01656">
    <property type="entry name" value="CbiA"/>
    <property type="match status" value="1"/>
</dbReference>
<dbReference type="InterPro" id="IPR002586">
    <property type="entry name" value="CobQ/CobB/MinD/ParA_Nub-bd_dom"/>
</dbReference>
<dbReference type="Gene3D" id="3.40.50.300">
    <property type="entry name" value="P-loop containing nucleotide triphosphate hydrolases"/>
    <property type="match status" value="1"/>
</dbReference>
<dbReference type="HAMAP" id="MF_00028">
    <property type="entry name" value="CobQ"/>
    <property type="match status" value="1"/>
</dbReference>
<protein>
    <recommendedName>
        <fullName evidence="4">Cobyric acid synthase</fullName>
    </recommendedName>
</protein>
<accession>A0AA90NNP1</accession>
<dbReference type="GO" id="GO:0009236">
    <property type="term" value="P:cobalamin biosynthetic process"/>
    <property type="evidence" value="ECO:0007669"/>
    <property type="project" value="UniProtKB-UniRule"/>
</dbReference>
<evidence type="ECO:0000259" key="5">
    <source>
        <dbReference type="Pfam" id="PF01656"/>
    </source>
</evidence>
<dbReference type="SUPFAM" id="SSF52317">
    <property type="entry name" value="Class I glutamine amidotransferase-like"/>
    <property type="match status" value="1"/>
</dbReference>
<proteinExistence type="inferred from homology"/>
<evidence type="ECO:0000256" key="1">
    <source>
        <dbReference type="ARBA" id="ARBA00004953"/>
    </source>
</evidence>
<dbReference type="RefSeq" id="WP_305110881.1">
    <property type="nucleotide sequence ID" value="NZ_JAUTIX010000002.1"/>
</dbReference>
<dbReference type="GO" id="GO:0003824">
    <property type="term" value="F:catalytic activity"/>
    <property type="evidence" value="ECO:0007669"/>
    <property type="project" value="InterPro"/>
</dbReference>
<dbReference type="InterPro" id="IPR004459">
    <property type="entry name" value="CobQ_synth"/>
</dbReference>